<sequence>MTRDRTIEKASDRGSIGSIELPHNLLAIRPWVSSHPVTLVKVEQPICHWPYTHHLFSSPTTRVGSSFCGMGMDFELVASSDEAA</sequence>
<protein>
    <submittedName>
        <fullName evidence="1">Uncharacterized protein</fullName>
    </submittedName>
</protein>
<proteinExistence type="predicted"/>
<name>A0A9J5XD47_SOLCO</name>
<gene>
    <name evidence="1" type="ORF">H5410_045576</name>
</gene>
<dbReference type="AlphaFoldDB" id="A0A9J5XD47"/>
<accession>A0A9J5XD47</accession>
<keyword evidence="2" id="KW-1185">Reference proteome</keyword>
<dbReference type="EMBL" id="JACXVP010000009">
    <property type="protein sequence ID" value="KAG5585142.1"/>
    <property type="molecule type" value="Genomic_DNA"/>
</dbReference>
<reference evidence="1 2" key="1">
    <citation type="submission" date="2020-09" db="EMBL/GenBank/DDBJ databases">
        <title>De no assembly of potato wild relative species, Solanum commersonii.</title>
        <authorList>
            <person name="Cho K."/>
        </authorList>
    </citation>
    <scope>NUCLEOTIDE SEQUENCE [LARGE SCALE GENOMIC DNA]</scope>
    <source>
        <strain evidence="1">LZ3.2</strain>
        <tissue evidence="1">Leaf</tissue>
    </source>
</reference>
<evidence type="ECO:0000313" key="2">
    <source>
        <dbReference type="Proteomes" id="UP000824120"/>
    </source>
</evidence>
<organism evidence="1 2">
    <name type="scientific">Solanum commersonii</name>
    <name type="common">Commerson's wild potato</name>
    <name type="synonym">Commerson's nightshade</name>
    <dbReference type="NCBI Taxonomy" id="4109"/>
    <lineage>
        <taxon>Eukaryota</taxon>
        <taxon>Viridiplantae</taxon>
        <taxon>Streptophyta</taxon>
        <taxon>Embryophyta</taxon>
        <taxon>Tracheophyta</taxon>
        <taxon>Spermatophyta</taxon>
        <taxon>Magnoliopsida</taxon>
        <taxon>eudicotyledons</taxon>
        <taxon>Gunneridae</taxon>
        <taxon>Pentapetalae</taxon>
        <taxon>asterids</taxon>
        <taxon>lamiids</taxon>
        <taxon>Solanales</taxon>
        <taxon>Solanaceae</taxon>
        <taxon>Solanoideae</taxon>
        <taxon>Solaneae</taxon>
        <taxon>Solanum</taxon>
    </lineage>
</organism>
<dbReference type="Proteomes" id="UP000824120">
    <property type="component" value="Chromosome 9"/>
</dbReference>
<evidence type="ECO:0000313" key="1">
    <source>
        <dbReference type="EMBL" id="KAG5585142.1"/>
    </source>
</evidence>
<comment type="caution">
    <text evidence="1">The sequence shown here is derived from an EMBL/GenBank/DDBJ whole genome shotgun (WGS) entry which is preliminary data.</text>
</comment>